<keyword evidence="4" id="KW-1185">Reference proteome</keyword>
<dbReference type="Pfam" id="PF05922">
    <property type="entry name" value="Inhibitor_I9"/>
    <property type="match status" value="1"/>
</dbReference>
<dbReference type="Proteomes" id="UP000594638">
    <property type="component" value="Unassembled WGS sequence"/>
</dbReference>
<evidence type="ECO:0000313" key="4">
    <source>
        <dbReference type="Proteomes" id="UP000594638"/>
    </source>
</evidence>
<reference evidence="3 4" key="1">
    <citation type="submission" date="2019-12" db="EMBL/GenBank/DDBJ databases">
        <authorList>
            <person name="Alioto T."/>
            <person name="Alioto T."/>
            <person name="Gomez Garrido J."/>
        </authorList>
    </citation>
    <scope>NUCLEOTIDE SEQUENCE [LARGE SCALE GENOMIC DNA]</scope>
</reference>
<gene>
    <name evidence="3" type="ORF">OLEA9_A092510</name>
</gene>
<dbReference type="EMBL" id="CACTIH010007417">
    <property type="protein sequence ID" value="CAA3012924.1"/>
    <property type="molecule type" value="Genomic_DNA"/>
</dbReference>
<feature type="domain" description="Inhibitor I9" evidence="2">
    <location>
        <begin position="33"/>
        <end position="108"/>
    </location>
</feature>
<feature type="signal peptide" evidence="1">
    <location>
        <begin position="1"/>
        <end position="23"/>
    </location>
</feature>
<dbReference type="PANTHER" id="PTHR48222">
    <property type="entry name" value="PROTEINASE INHIBITOR, PROPEPTIDE"/>
    <property type="match status" value="1"/>
</dbReference>
<comment type="caution">
    <text evidence="3">The sequence shown here is derived from an EMBL/GenBank/DDBJ whole genome shotgun (WGS) entry which is preliminary data.</text>
</comment>
<proteinExistence type="predicted"/>
<evidence type="ECO:0000313" key="3">
    <source>
        <dbReference type="EMBL" id="CAA3012924.1"/>
    </source>
</evidence>
<name>A0A8S0U2R1_OLEEU</name>
<dbReference type="InterPro" id="IPR037045">
    <property type="entry name" value="S8pro/Inhibitor_I9_sf"/>
</dbReference>
<feature type="chain" id="PRO_5035882093" description="Inhibitor I9 domain-containing protein" evidence="1">
    <location>
        <begin position="24"/>
        <end position="118"/>
    </location>
</feature>
<dbReference type="PANTHER" id="PTHR48222:SF4">
    <property type="entry name" value="PROTEINASE INHIBITOR, PROPEPTIDE"/>
    <property type="match status" value="1"/>
</dbReference>
<evidence type="ECO:0000259" key="2">
    <source>
        <dbReference type="Pfam" id="PF05922"/>
    </source>
</evidence>
<dbReference type="OrthoDB" id="687377at2759"/>
<organism evidence="3 4">
    <name type="scientific">Olea europaea subsp. europaea</name>
    <dbReference type="NCBI Taxonomy" id="158383"/>
    <lineage>
        <taxon>Eukaryota</taxon>
        <taxon>Viridiplantae</taxon>
        <taxon>Streptophyta</taxon>
        <taxon>Embryophyta</taxon>
        <taxon>Tracheophyta</taxon>
        <taxon>Spermatophyta</taxon>
        <taxon>Magnoliopsida</taxon>
        <taxon>eudicotyledons</taxon>
        <taxon>Gunneridae</taxon>
        <taxon>Pentapetalae</taxon>
        <taxon>asterids</taxon>
        <taxon>lamiids</taxon>
        <taxon>Lamiales</taxon>
        <taxon>Oleaceae</taxon>
        <taxon>Oleeae</taxon>
        <taxon>Olea</taxon>
    </lineage>
</organism>
<dbReference type="Gene3D" id="3.30.70.80">
    <property type="entry name" value="Peptidase S8 propeptide/proteinase inhibitor I9"/>
    <property type="match status" value="1"/>
</dbReference>
<evidence type="ECO:0000256" key="1">
    <source>
        <dbReference type="SAM" id="SignalP"/>
    </source>
</evidence>
<dbReference type="AlphaFoldDB" id="A0A8S0U2R1"/>
<sequence>MQKIHFFLFTIFLLFLTSRTATAADSSLSGAKVYIVYTEKPEGQEPEAYAIKTLSSVLGSEDAAKEALIYIYKYAANGFSAKLTPDQASQLSKMPGVLQVYPSRTLQLDPSPPGNMLV</sequence>
<dbReference type="InterPro" id="IPR010259">
    <property type="entry name" value="S8pro/Inhibitor_I9"/>
</dbReference>
<protein>
    <recommendedName>
        <fullName evidence="2">Inhibitor I9 domain-containing protein</fullName>
    </recommendedName>
</protein>
<accession>A0A8S0U2R1</accession>
<dbReference type="Gramene" id="OE9A092510T1">
    <property type="protein sequence ID" value="OE9A092510C1"/>
    <property type="gene ID" value="OE9A092510"/>
</dbReference>
<keyword evidence="1" id="KW-0732">Signal</keyword>